<dbReference type="Pfam" id="PF05239">
    <property type="entry name" value="PRC"/>
    <property type="match status" value="1"/>
</dbReference>
<proteinExistence type="predicted"/>
<comment type="caution">
    <text evidence="3">The sequence shown here is derived from an EMBL/GenBank/DDBJ whole genome shotgun (WGS) entry which is preliminary data.</text>
</comment>
<evidence type="ECO:0000259" key="2">
    <source>
        <dbReference type="Pfam" id="PF05239"/>
    </source>
</evidence>
<feature type="compositionally biased region" description="Polar residues" evidence="1">
    <location>
        <begin position="136"/>
        <end position="147"/>
    </location>
</feature>
<dbReference type="Proteomes" id="UP001597387">
    <property type="component" value="Unassembled WGS sequence"/>
</dbReference>
<dbReference type="RefSeq" id="WP_255901181.1">
    <property type="nucleotide sequence ID" value="NZ_JAFMZO010000002.1"/>
</dbReference>
<organism evidence="3 4">
    <name type="scientific">Paradesertivirga mongoliensis</name>
    <dbReference type="NCBI Taxonomy" id="2100740"/>
    <lineage>
        <taxon>Bacteria</taxon>
        <taxon>Pseudomonadati</taxon>
        <taxon>Bacteroidota</taxon>
        <taxon>Sphingobacteriia</taxon>
        <taxon>Sphingobacteriales</taxon>
        <taxon>Sphingobacteriaceae</taxon>
        <taxon>Paradesertivirga</taxon>
    </lineage>
</organism>
<keyword evidence="4" id="KW-1185">Reference proteome</keyword>
<dbReference type="Gene3D" id="3.90.50.10">
    <property type="entry name" value="Photosynthetic Reaction Center, subunit H, domain 2"/>
    <property type="match status" value="1"/>
</dbReference>
<sequence length="294" mass="33431">MSNHSNSEHIRLKELGNSKFEVAKNEYDIRGWTVKNGQGRILGKVNDLLFDKESEKVLYMVLDLEGNEMHLKERKVLAPLSVAEIQEAYHNVTFPGVMANELTELPTYEKGRTSTRVEDIVQHAFAGLTGGFVQQQRSQYHENVSSDSRYRDNSSQRQVSDRGRPQTVVGVFEHSNQGQAAVEYLLDNQFKRNQIEISSRATEYREGEMNDEDHSVTNWFKSVFGNDDDARAYSEAAKTGCVVTVHTSSMDEAESAASIMDKHGAINIDESTDSKRSFKSRILDRRDANSRWER</sequence>
<reference evidence="4" key="1">
    <citation type="journal article" date="2019" name="Int. J. Syst. Evol. Microbiol.">
        <title>The Global Catalogue of Microorganisms (GCM) 10K type strain sequencing project: providing services to taxonomists for standard genome sequencing and annotation.</title>
        <authorList>
            <consortium name="The Broad Institute Genomics Platform"/>
            <consortium name="The Broad Institute Genome Sequencing Center for Infectious Disease"/>
            <person name="Wu L."/>
            <person name="Ma J."/>
        </authorList>
    </citation>
    <scope>NUCLEOTIDE SEQUENCE [LARGE SCALE GENOMIC DNA]</scope>
    <source>
        <strain evidence="4">KCTC 42217</strain>
    </source>
</reference>
<evidence type="ECO:0000313" key="3">
    <source>
        <dbReference type="EMBL" id="MFD2163254.1"/>
    </source>
</evidence>
<feature type="domain" description="PRC-barrel" evidence="2">
    <location>
        <begin position="27"/>
        <end position="84"/>
    </location>
</feature>
<accession>A0ABW4ZNU0</accession>
<dbReference type="InterPro" id="IPR011033">
    <property type="entry name" value="PRC_barrel-like_sf"/>
</dbReference>
<evidence type="ECO:0000256" key="1">
    <source>
        <dbReference type="SAM" id="MobiDB-lite"/>
    </source>
</evidence>
<dbReference type="InterPro" id="IPR027275">
    <property type="entry name" value="PRC-brl_dom"/>
</dbReference>
<gene>
    <name evidence="3" type="ORF">ACFSJU_12685</name>
</gene>
<dbReference type="SUPFAM" id="SSF50346">
    <property type="entry name" value="PRC-barrel domain"/>
    <property type="match status" value="1"/>
</dbReference>
<feature type="region of interest" description="Disordered" evidence="1">
    <location>
        <begin position="265"/>
        <end position="294"/>
    </location>
</feature>
<dbReference type="EMBL" id="JBHUHZ010000002">
    <property type="protein sequence ID" value="MFD2163254.1"/>
    <property type="molecule type" value="Genomic_DNA"/>
</dbReference>
<feature type="compositionally biased region" description="Basic and acidic residues" evidence="1">
    <location>
        <begin position="148"/>
        <end position="164"/>
    </location>
</feature>
<feature type="region of interest" description="Disordered" evidence="1">
    <location>
        <begin position="136"/>
        <end position="164"/>
    </location>
</feature>
<protein>
    <submittedName>
        <fullName evidence="3">PRC-barrel domain-containing protein</fullName>
    </submittedName>
</protein>
<evidence type="ECO:0000313" key="4">
    <source>
        <dbReference type="Proteomes" id="UP001597387"/>
    </source>
</evidence>
<feature type="compositionally biased region" description="Basic and acidic residues" evidence="1">
    <location>
        <begin position="272"/>
        <end position="294"/>
    </location>
</feature>
<dbReference type="InterPro" id="IPR014747">
    <property type="entry name" value="Bac_photo_RC_H_C"/>
</dbReference>
<name>A0ABW4ZNU0_9SPHI</name>